<dbReference type="Proteomes" id="UP001597461">
    <property type="component" value="Unassembled WGS sequence"/>
</dbReference>
<evidence type="ECO:0000313" key="2">
    <source>
        <dbReference type="Proteomes" id="UP001597461"/>
    </source>
</evidence>
<protein>
    <recommendedName>
        <fullName evidence="3">Nucleotidyltransferase</fullName>
    </recommendedName>
</protein>
<dbReference type="EMBL" id="JBHULL010000001">
    <property type="protein sequence ID" value="MFD2580872.1"/>
    <property type="molecule type" value="Genomic_DNA"/>
</dbReference>
<organism evidence="1 2">
    <name type="scientific">Pedobacter vanadiisoli</name>
    <dbReference type="NCBI Taxonomy" id="1761975"/>
    <lineage>
        <taxon>Bacteria</taxon>
        <taxon>Pseudomonadati</taxon>
        <taxon>Bacteroidota</taxon>
        <taxon>Sphingobacteriia</taxon>
        <taxon>Sphingobacteriales</taxon>
        <taxon>Sphingobacteriaceae</taxon>
        <taxon>Pedobacter</taxon>
    </lineage>
</organism>
<accession>A0ABW5MCD4</accession>
<dbReference type="Gene3D" id="3.30.460.40">
    <property type="match status" value="1"/>
</dbReference>
<comment type="caution">
    <text evidence="1">The sequence shown here is derived from an EMBL/GenBank/DDBJ whole genome shotgun (WGS) entry which is preliminary data.</text>
</comment>
<keyword evidence="2" id="KW-1185">Reference proteome</keyword>
<gene>
    <name evidence="1" type="ORF">ACFSR6_00110</name>
</gene>
<evidence type="ECO:0000313" key="1">
    <source>
        <dbReference type="EMBL" id="MFD2580872.1"/>
    </source>
</evidence>
<name>A0ABW5MCD4_9SPHI</name>
<evidence type="ECO:0008006" key="3">
    <source>
        <dbReference type="Google" id="ProtNLM"/>
    </source>
</evidence>
<sequence>MLKDMEGILASFEVDFYIVGAIARDFHLSAKDGTDSIRKTDDVDLAIMLDDAGQFNMIKDTLLASGNFTADATEHIKLYYKGALEVDLIPFGKIESANGYVYLQPPNIFTLNMPGFKEIYPFVQEVSFAEGLSVKVCSVEGIVILKLIAYNDRPSRTKDISDIEHIIRVYFELSDEDIYEGHFDVMELYPVERGDYLQLVSARVIGRKMQVILKESDELRTLITSILKKRYEDWAVAILTGLGD</sequence>
<reference evidence="2" key="1">
    <citation type="journal article" date="2019" name="Int. J. Syst. Evol. Microbiol.">
        <title>The Global Catalogue of Microorganisms (GCM) 10K type strain sequencing project: providing services to taxonomists for standard genome sequencing and annotation.</title>
        <authorList>
            <consortium name="The Broad Institute Genomics Platform"/>
            <consortium name="The Broad Institute Genome Sequencing Center for Infectious Disease"/>
            <person name="Wu L."/>
            <person name="Ma J."/>
        </authorList>
    </citation>
    <scope>NUCLEOTIDE SEQUENCE [LARGE SCALE GENOMIC DNA]</scope>
    <source>
        <strain evidence="2">KCTC 42866</strain>
    </source>
</reference>
<proteinExistence type="predicted"/>